<protein>
    <submittedName>
        <fullName evidence="1">Uncharacterized protein</fullName>
    </submittedName>
</protein>
<sequence length="71" mass="8619">MDKYTWLLLLQWEWWGLGIAFYFSKLCEEMSKDAKEFDKYHDISVVPKTKCYSKAREEKIHTFQPVVKKIL</sequence>
<organism evidence="1 2">
    <name type="scientific">Merismopedia glauca CCAP 1448/3</name>
    <dbReference type="NCBI Taxonomy" id="1296344"/>
    <lineage>
        <taxon>Bacteria</taxon>
        <taxon>Bacillati</taxon>
        <taxon>Cyanobacteriota</taxon>
        <taxon>Cyanophyceae</taxon>
        <taxon>Synechococcales</taxon>
        <taxon>Merismopediaceae</taxon>
        <taxon>Merismopedia</taxon>
    </lineage>
</organism>
<reference evidence="1 2" key="2">
    <citation type="submission" date="2018-03" db="EMBL/GenBank/DDBJ databases">
        <title>The ancient ancestry and fast evolution of plastids.</title>
        <authorList>
            <person name="Moore K.R."/>
            <person name="Magnabosco C."/>
            <person name="Momper L."/>
            <person name="Gold D.A."/>
            <person name="Bosak T."/>
            <person name="Fournier G.P."/>
        </authorList>
    </citation>
    <scope>NUCLEOTIDE SEQUENCE [LARGE SCALE GENOMIC DNA]</scope>
    <source>
        <strain evidence="1 2">CCAP 1448/3</strain>
    </source>
</reference>
<comment type="caution">
    <text evidence="1">The sequence shown here is derived from an EMBL/GenBank/DDBJ whole genome shotgun (WGS) entry which is preliminary data.</text>
</comment>
<gene>
    <name evidence="1" type="ORF">C7B64_16550</name>
</gene>
<dbReference type="EMBL" id="PVWJ01000089">
    <property type="protein sequence ID" value="PSB01762.1"/>
    <property type="molecule type" value="Genomic_DNA"/>
</dbReference>
<accession>A0A2T1C0J4</accession>
<proteinExistence type="predicted"/>
<keyword evidence="2" id="KW-1185">Reference proteome</keyword>
<dbReference type="AlphaFoldDB" id="A0A2T1C0J4"/>
<dbReference type="Proteomes" id="UP000238762">
    <property type="component" value="Unassembled WGS sequence"/>
</dbReference>
<name>A0A2T1C0J4_9CYAN</name>
<evidence type="ECO:0000313" key="2">
    <source>
        <dbReference type="Proteomes" id="UP000238762"/>
    </source>
</evidence>
<reference evidence="1 2" key="1">
    <citation type="submission" date="2018-02" db="EMBL/GenBank/DDBJ databases">
        <authorList>
            <person name="Cohen D.B."/>
            <person name="Kent A.D."/>
        </authorList>
    </citation>
    <scope>NUCLEOTIDE SEQUENCE [LARGE SCALE GENOMIC DNA]</scope>
    <source>
        <strain evidence="1 2">CCAP 1448/3</strain>
    </source>
</reference>
<evidence type="ECO:0000313" key="1">
    <source>
        <dbReference type="EMBL" id="PSB01762.1"/>
    </source>
</evidence>